<name>A0A1I4UW79_9BACT</name>
<proteinExistence type="predicted"/>
<evidence type="ECO:0000313" key="4">
    <source>
        <dbReference type="Proteomes" id="UP000199611"/>
    </source>
</evidence>
<accession>A0A1I4UW79</accession>
<reference evidence="3 4" key="1">
    <citation type="submission" date="2016-10" db="EMBL/GenBank/DDBJ databases">
        <authorList>
            <person name="de Groot N.N."/>
        </authorList>
    </citation>
    <scope>NUCLEOTIDE SEQUENCE [LARGE SCALE GENOMIC DNA]</scope>
    <source>
        <strain evidence="3 4">DSM 9990</strain>
    </source>
</reference>
<evidence type="ECO:0000313" key="3">
    <source>
        <dbReference type="EMBL" id="SFM93158.1"/>
    </source>
</evidence>
<feature type="transmembrane region" description="Helical" evidence="1">
    <location>
        <begin position="6"/>
        <end position="23"/>
    </location>
</feature>
<keyword evidence="1" id="KW-0472">Membrane</keyword>
<evidence type="ECO:0000256" key="1">
    <source>
        <dbReference type="SAM" id="Phobius"/>
    </source>
</evidence>
<evidence type="ECO:0000259" key="2">
    <source>
        <dbReference type="Pfam" id="PF14238"/>
    </source>
</evidence>
<feature type="domain" description="DUF4340" evidence="2">
    <location>
        <begin position="71"/>
        <end position="260"/>
    </location>
</feature>
<dbReference type="RefSeq" id="WP_093395464.1">
    <property type="nucleotide sequence ID" value="NZ_FOUU01000007.1"/>
</dbReference>
<keyword evidence="1" id="KW-1133">Transmembrane helix</keyword>
<dbReference type="Proteomes" id="UP000199611">
    <property type="component" value="Unassembled WGS sequence"/>
</dbReference>
<dbReference type="AlphaFoldDB" id="A0A1I4UW79"/>
<dbReference type="InterPro" id="IPR025641">
    <property type="entry name" value="DUF4340"/>
</dbReference>
<keyword evidence="4" id="KW-1185">Reference proteome</keyword>
<gene>
    <name evidence="3" type="ORF">SAMN05660836_02001</name>
</gene>
<dbReference type="OrthoDB" id="5517624at2"/>
<protein>
    <recommendedName>
        <fullName evidence="2">DUF4340 domain-containing protein</fullName>
    </recommendedName>
</protein>
<sequence length="477" mass="54484">MKWKSLAVYGLILLILAGFYYYVDVYKRKEKEKAELQARKVFDFSPDKISEVRVVRSDGKTVKLVKEEKGWVIREPLQAAADDASVKGLLNVMADLEADRWIDVKGGEAGQYGLDRPNLVIEAVDSEGKHVLSVGIKNPAETHYYARVGESKRVFLMSASRWNILNKDVYDLRRKELAVFQNDDVEAITVSWADGGSVEVKKESDKWFSPQEPDVKIKSSKVENVIDQIRWLRARKFLDELTGGEDGEGSLLSKYGLDKPEVKVDVLLQGGKKIRIAFAEPEEGSNTELVAYSSDLGSIVNTDRDVLGELPKTLHDLEDRSLFTWQEESVGRLVWKKKERSVEITRAEDDKWKVSVNGGKSEELEEGWRIRSVFWDLEDLEYEKELKPVPSLPAEPLYGLTFFDTDKEELARWIWNELPAEEEEKESPERVVTLWVVKGEKVEKAVEVKASLLGDIVDKLDNTVKDLEKDEKKEENR</sequence>
<organism evidence="3 4">
    <name type="scientific">Thermodesulforhabdus norvegica</name>
    <dbReference type="NCBI Taxonomy" id="39841"/>
    <lineage>
        <taxon>Bacteria</taxon>
        <taxon>Pseudomonadati</taxon>
        <taxon>Thermodesulfobacteriota</taxon>
        <taxon>Syntrophobacteria</taxon>
        <taxon>Syntrophobacterales</taxon>
        <taxon>Thermodesulforhabdaceae</taxon>
        <taxon>Thermodesulforhabdus</taxon>
    </lineage>
</organism>
<keyword evidence="1" id="KW-0812">Transmembrane</keyword>
<dbReference type="EMBL" id="FOUU01000007">
    <property type="protein sequence ID" value="SFM93158.1"/>
    <property type="molecule type" value="Genomic_DNA"/>
</dbReference>
<dbReference type="Pfam" id="PF14238">
    <property type="entry name" value="DUF4340"/>
    <property type="match status" value="1"/>
</dbReference>
<dbReference type="STRING" id="39841.SAMN05660836_02001"/>